<dbReference type="Gene3D" id="2.30.40.10">
    <property type="entry name" value="Urease, subunit C, domain 1"/>
    <property type="match status" value="1"/>
</dbReference>
<gene>
    <name evidence="10" type="primary">guaD</name>
    <name evidence="10" type="ORF">ENG67_04345</name>
</gene>
<dbReference type="InterPro" id="IPR014311">
    <property type="entry name" value="Guanine_deaminase"/>
</dbReference>
<comment type="caution">
    <text evidence="10">The sequence shown here is derived from an EMBL/GenBank/DDBJ whole genome shotgun (WGS) entry which is preliminary data.</text>
</comment>
<dbReference type="NCBIfam" id="TIGR02967">
    <property type="entry name" value="guan_deamin"/>
    <property type="match status" value="1"/>
</dbReference>
<dbReference type="GO" id="GO:0006147">
    <property type="term" value="P:guanine catabolic process"/>
    <property type="evidence" value="ECO:0007669"/>
    <property type="project" value="UniProtKB-UniRule"/>
</dbReference>
<dbReference type="AlphaFoldDB" id="A0A7C0XB90"/>
<reference evidence="10" key="1">
    <citation type="journal article" date="2020" name="mSystems">
        <title>Genome- and Community-Level Interaction Insights into Carbon Utilization and Element Cycling Functions of Hydrothermarchaeota in Hydrothermal Sediment.</title>
        <authorList>
            <person name="Zhou Z."/>
            <person name="Liu Y."/>
            <person name="Xu W."/>
            <person name="Pan J."/>
            <person name="Luo Z.H."/>
            <person name="Li M."/>
        </authorList>
    </citation>
    <scope>NUCLEOTIDE SEQUENCE [LARGE SCALE GENOMIC DNA]</scope>
    <source>
        <strain evidence="10">HyVt-237</strain>
    </source>
</reference>
<dbReference type="UniPathway" id="UPA00603">
    <property type="reaction ID" value="UER00660"/>
</dbReference>
<dbReference type="PANTHER" id="PTHR11271">
    <property type="entry name" value="GUANINE DEAMINASE"/>
    <property type="match status" value="1"/>
</dbReference>
<keyword evidence="5 8" id="KW-0378">Hydrolase</keyword>
<comment type="function">
    <text evidence="8">Catalyzes the hydrolytic deamination of guanine, producing xanthine and ammonia.</text>
</comment>
<dbReference type="GO" id="GO:0008892">
    <property type="term" value="F:guanine deaminase activity"/>
    <property type="evidence" value="ECO:0007669"/>
    <property type="project" value="UniProtKB-UniRule"/>
</dbReference>
<evidence type="ECO:0000256" key="5">
    <source>
        <dbReference type="ARBA" id="ARBA00022801"/>
    </source>
</evidence>
<evidence type="ECO:0000313" key="10">
    <source>
        <dbReference type="EMBL" id="HDM90422.1"/>
    </source>
</evidence>
<evidence type="ECO:0000259" key="9">
    <source>
        <dbReference type="Pfam" id="PF01979"/>
    </source>
</evidence>
<dbReference type="SUPFAM" id="SSF51338">
    <property type="entry name" value="Composite domain of metallo-dependent hydrolases"/>
    <property type="match status" value="2"/>
</dbReference>
<evidence type="ECO:0000256" key="4">
    <source>
        <dbReference type="ARBA" id="ARBA00022723"/>
    </source>
</evidence>
<comment type="cofactor">
    <cofactor evidence="8">
        <name>Zn(2+)</name>
        <dbReference type="ChEBI" id="CHEBI:29105"/>
    </cofactor>
    <text evidence="8">Binds 1 zinc ion per subunit.</text>
</comment>
<dbReference type="NCBIfam" id="NF006679">
    <property type="entry name" value="PRK09228.1"/>
    <property type="match status" value="1"/>
</dbReference>
<dbReference type="InterPro" id="IPR032466">
    <property type="entry name" value="Metal_Hydrolase"/>
</dbReference>
<evidence type="ECO:0000256" key="2">
    <source>
        <dbReference type="ARBA" id="ARBA00006745"/>
    </source>
</evidence>
<dbReference type="PANTHER" id="PTHR11271:SF6">
    <property type="entry name" value="GUANINE DEAMINASE"/>
    <property type="match status" value="1"/>
</dbReference>
<dbReference type="Gene3D" id="3.20.20.140">
    <property type="entry name" value="Metal-dependent hydrolases"/>
    <property type="match status" value="1"/>
</dbReference>
<organism evidence="10">
    <name type="scientific">candidate division WOR-3 bacterium</name>
    <dbReference type="NCBI Taxonomy" id="2052148"/>
    <lineage>
        <taxon>Bacteria</taxon>
        <taxon>Bacteria division WOR-3</taxon>
    </lineage>
</organism>
<feature type="domain" description="Amidohydrolase-related" evidence="9">
    <location>
        <begin position="59"/>
        <end position="408"/>
    </location>
</feature>
<comment type="catalytic activity">
    <reaction evidence="8">
        <text>guanine + H2O + H(+) = xanthine + NH4(+)</text>
        <dbReference type="Rhea" id="RHEA:14665"/>
        <dbReference type="ChEBI" id="CHEBI:15377"/>
        <dbReference type="ChEBI" id="CHEBI:15378"/>
        <dbReference type="ChEBI" id="CHEBI:16235"/>
        <dbReference type="ChEBI" id="CHEBI:17712"/>
        <dbReference type="ChEBI" id="CHEBI:28938"/>
        <dbReference type="EC" id="3.5.4.3"/>
    </reaction>
</comment>
<dbReference type="Pfam" id="PF01979">
    <property type="entry name" value="Amidohydro_1"/>
    <property type="match status" value="1"/>
</dbReference>
<keyword evidence="4 8" id="KW-0479">Metal-binding</keyword>
<evidence type="ECO:0000256" key="3">
    <source>
        <dbReference type="ARBA" id="ARBA00012781"/>
    </source>
</evidence>
<accession>A0A7C0XB90</accession>
<dbReference type="SUPFAM" id="SSF51556">
    <property type="entry name" value="Metallo-dependent hydrolases"/>
    <property type="match status" value="1"/>
</dbReference>
<evidence type="ECO:0000256" key="7">
    <source>
        <dbReference type="NCBIfam" id="TIGR02967"/>
    </source>
</evidence>
<proteinExistence type="inferred from homology"/>
<dbReference type="InterPro" id="IPR006680">
    <property type="entry name" value="Amidohydro-rel"/>
</dbReference>
<comment type="similarity">
    <text evidence="2 8">Belongs to the metallo-dependent hydrolases superfamily. ATZ/TRZ family.</text>
</comment>
<dbReference type="EMBL" id="DRBW01000171">
    <property type="protein sequence ID" value="HDM90422.1"/>
    <property type="molecule type" value="Genomic_DNA"/>
</dbReference>
<keyword evidence="6 8" id="KW-0862">Zinc</keyword>
<dbReference type="GO" id="GO:0005829">
    <property type="term" value="C:cytosol"/>
    <property type="evidence" value="ECO:0007669"/>
    <property type="project" value="TreeGrafter"/>
</dbReference>
<evidence type="ECO:0000256" key="1">
    <source>
        <dbReference type="ARBA" id="ARBA00004984"/>
    </source>
</evidence>
<dbReference type="Proteomes" id="UP000885931">
    <property type="component" value="Unassembled WGS sequence"/>
</dbReference>
<evidence type="ECO:0000256" key="6">
    <source>
        <dbReference type="ARBA" id="ARBA00022833"/>
    </source>
</evidence>
<sequence length="412" mass="46915">MEEEKLIIKGRIVDFPSRGEVREIREGYIVVDDKGKIVRIGAGMPTAQDEVVDYTGMLILPGFVDIHSHIPQLDARGKYAKDLLDWLNRYIFREEKRFEEEAIAREVSGRFFEEVLRNGITTVMALSTVHKRATDIAFQEAEKAGLRAIIGKTMMDYNSPEFLKEDTDQALKDSIELIEKWHGKDGRLFYALTPRFAVTSTEELLRRTGEAARKYDVYIQTHLSESPGEVELVEMMFPSYRSYTDLYYRTGILGPRSVMAHSIHLLDEEFELLKKTETKVAHCPAANLFLHSGRMDLKKMKDFGITLGLGSDVGAGPYFSPFQLMRDMYYLNQLSPSEAFHYATLGGARALSLDDKIGTLEAGKEADFVVIDPSDLYPADESIDEILSQLMFRGDDRQIRATYVRGRRLYGK</sequence>
<dbReference type="InterPro" id="IPR051607">
    <property type="entry name" value="Metallo-dep_hydrolases"/>
</dbReference>
<comment type="pathway">
    <text evidence="1 8">Purine metabolism; guanine degradation; xanthine from guanine: step 1/1.</text>
</comment>
<dbReference type="GO" id="GO:0008270">
    <property type="term" value="F:zinc ion binding"/>
    <property type="evidence" value="ECO:0007669"/>
    <property type="project" value="UniProtKB-UniRule"/>
</dbReference>
<evidence type="ECO:0000256" key="8">
    <source>
        <dbReference type="RuleBase" id="RU366009"/>
    </source>
</evidence>
<protein>
    <recommendedName>
        <fullName evidence="3 7">Guanine deaminase</fullName>
        <shortName evidence="8">Guanase</shortName>
        <ecNumber evidence="3 7">3.5.4.3</ecNumber>
    </recommendedName>
    <alternativeName>
        <fullName evidence="8">Guanine aminohydrolase</fullName>
    </alternativeName>
</protein>
<dbReference type="InterPro" id="IPR011059">
    <property type="entry name" value="Metal-dep_hydrolase_composite"/>
</dbReference>
<name>A0A7C0XB90_UNCW3</name>
<dbReference type="EC" id="3.5.4.3" evidence="3 7"/>